<evidence type="ECO:0000313" key="13">
    <source>
        <dbReference type="EnsemblMetazoa" id="XP_020900709.1"/>
    </source>
</evidence>
<accession>A0A913X8L4</accession>
<feature type="region of interest" description="Disordered" evidence="10">
    <location>
        <begin position="80"/>
        <end position="116"/>
    </location>
</feature>
<dbReference type="RefSeq" id="XP_020900709.1">
    <property type="nucleotide sequence ID" value="XM_021045050.1"/>
</dbReference>
<evidence type="ECO:0000256" key="8">
    <source>
        <dbReference type="ARBA" id="ARBA00022989"/>
    </source>
</evidence>
<dbReference type="PRINTS" id="PR01374">
    <property type="entry name" value="TONBPROTEIN"/>
</dbReference>
<dbReference type="GO" id="GO:0055085">
    <property type="term" value="P:transmembrane transport"/>
    <property type="evidence" value="ECO:0007669"/>
    <property type="project" value="InterPro"/>
</dbReference>
<name>A0A913X8L4_EXADI</name>
<evidence type="ECO:0000256" key="2">
    <source>
        <dbReference type="ARBA" id="ARBA00006555"/>
    </source>
</evidence>
<dbReference type="InterPro" id="IPR051045">
    <property type="entry name" value="TonB-dependent_transducer"/>
</dbReference>
<dbReference type="KEGG" id="epa:110239335"/>
<dbReference type="Gene3D" id="3.30.1150.10">
    <property type="match status" value="1"/>
</dbReference>
<dbReference type="EnsemblMetazoa" id="XM_021045050.1">
    <property type="protein sequence ID" value="XP_020900709.1"/>
    <property type="gene ID" value="LOC110239335"/>
</dbReference>
<dbReference type="PROSITE" id="PS52015">
    <property type="entry name" value="TONB_CTD"/>
    <property type="match status" value="1"/>
</dbReference>
<keyword evidence="8 11" id="KW-1133">Transmembrane helix</keyword>
<keyword evidence="14" id="KW-1185">Reference proteome</keyword>
<dbReference type="NCBIfam" id="TIGR01352">
    <property type="entry name" value="tonB_Cterm"/>
    <property type="match status" value="1"/>
</dbReference>
<keyword evidence="5" id="KW-0997">Cell inner membrane</keyword>
<dbReference type="InterPro" id="IPR037682">
    <property type="entry name" value="TonB_C"/>
</dbReference>
<comment type="subcellular location">
    <subcellularLocation>
        <location evidence="1">Cell inner membrane</location>
        <topology evidence="1">Single-pass membrane protein</topology>
        <orientation evidence="1">Periplasmic side</orientation>
    </subcellularLocation>
</comment>
<dbReference type="InterPro" id="IPR006260">
    <property type="entry name" value="TonB/TolA_C"/>
</dbReference>
<dbReference type="GeneID" id="110239335"/>
<dbReference type="GO" id="GO:0031992">
    <property type="term" value="F:energy transducer activity"/>
    <property type="evidence" value="ECO:0007669"/>
    <property type="project" value="InterPro"/>
</dbReference>
<keyword evidence="9 11" id="KW-0472">Membrane</keyword>
<evidence type="ECO:0000259" key="12">
    <source>
        <dbReference type="PROSITE" id="PS52015"/>
    </source>
</evidence>
<dbReference type="PANTHER" id="PTHR33446:SF2">
    <property type="entry name" value="PROTEIN TONB"/>
    <property type="match status" value="1"/>
</dbReference>
<keyword evidence="3" id="KW-0813">Transport</keyword>
<dbReference type="Proteomes" id="UP000887567">
    <property type="component" value="Unplaced"/>
</dbReference>
<dbReference type="Pfam" id="PF03544">
    <property type="entry name" value="TonB_C"/>
    <property type="match status" value="1"/>
</dbReference>
<keyword evidence="7" id="KW-0653">Protein transport</keyword>
<organism evidence="13 14">
    <name type="scientific">Exaiptasia diaphana</name>
    <name type="common">Tropical sea anemone</name>
    <name type="synonym">Aiptasia pulchella</name>
    <dbReference type="NCBI Taxonomy" id="2652724"/>
    <lineage>
        <taxon>Eukaryota</taxon>
        <taxon>Metazoa</taxon>
        <taxon>Cnidaria</taxon>
        <taxon>Anthozoa</taxon>
        <taxon>Hexacorallia</taxon>
        <taxon>Actiniaria</taxon>
        <taxon>Aiptasiidae</taxon>
        <taxon>Exaiptasia</taxon>
    </lineage>
</organism>
<keyword evidence="6 11" id="KW-0812">Transmembrane</keyword>
<evidence type="ECO:0000256" key="3">
    <source>
        <dbReference type="ARBA" id="ARBA00022448"/>
    </source>
</evidence>
<evidence type="ECO:0000256" key="9">
    <source>
        <dbReference type="ARBA" id="ARBA00023136"/>
    </source>
</evidence>
<feature type="transmembrane region" description="Helical" evidence="11">
    <location>
        <begin position="38"/>
        <end position="59"/>
    </location>
</feature>
<evidence type="ECO:0000256" key="7">
    <source>
        <dbReference type="ARBA" id="ARBA00022927"/>
    </source>
</evidence>
<comment type="similarity">
    <text evidence="2">Belongs to the TonB family.</text>
</comment>
<sequence length="238" mass="26466">MAENKPTAPPKKSEIDFAGGTTSIFLEEEREDNRVMRFSLIGAVIFHIIFFVINLPSFAKQATAQEKEKKVYVVQQVRFQPPPPKQKQEIPKPKAKKVPIPDPTPDEPEPIRLEEPEPEVDLPEVDDIVFGIPDAPPVAEPEGPIHVGGDVQKPEKVSAPQPQYTEIARKARIQGVVIVQAIIDKAGNVTNVKVLKGLPMGLSEQAVEAIKKWKFKPATLNGKPVDVYYNLTVNFRLQ</sequence>
<dbReference type="GO" id="GO:0015891">
    <property type="term" value="P:siderophore transport"/>
    <property type="evidence" value="ECO:0007669"/>
    <property type="project" value="InterPro"/>
</dbReference>
<dbReference type="InterPro" id="IPR003538">
    <property type="entry name" value="TonB"/>
</dbReference>
<evidence type="ECO:0000256" key="1">
    <source>
        <dbReference type="ARBA" id="ARBA00004383"/>
    </source>
</evidence>
<dbReference type="AlphaFoldDB" id="A0A913X8L4"/>
<feature type="domain" description="TonB C-terminal" evidence="12">
    <location>
        <begin position="149"/>
        <end position="238"/>
    </location>
</feature>
<dbReference type="SUPFAM" id="SSF74653">
    <property type="entry name" value="TolA/TonB C-terminal domain"/>
    <property type="match status" value="1"/>
</dbReference>
<evidence type="ECO:0000256" key="5">
    <source>
        <dbReference type="ARBA" id="ARBA00022519"/>
    </source>
</evidence>
<dbReference type="GO" id="GO:0015031">
    <property type="term" value="P:protein transport"/>
    <property type="evidence" value="ECO:0007669"/>
    <property type="project" value="UniProtKB-KW"/>
</dbReference>
<evidence type="ECO:0000256" key="10">
    <source>
        <dbReference type="SAM" id="MobiDB-lite"/>
    </source>
</evidence>
<protein>
    <recommendedName>
        <fullName evidence="12">TonB C-terminal domain-containing protein</fullName>
    </recommendedName>
</protein>
<dbReference type="PANTHER" id="PTHR33446">
    <property type="entry name" value="PROTEIN TONB-RELATED"/>
    <property type="match status" value="1"/>
</dbReference>
<evidence type="ECO:0000313" key="14">
    <source>
        <dbReference type="Proteomes" id="UP000887567"/>
    </source>
</evidence>
<evidence type="ECO:0000256" key="11">
    <source>
        <dbReference type="SAM" id="Phobius"/>
    </source>
</evidence>
<evidence type="ECO:0000256" key="6">
    <source>
        <dbReference type="ARBA" id="ARBA00022692"/>
    </source>
</evidence>
<reference evidence="13" key="1">
    <citation type="submission" date="2022-11" db="UniProtKB">
        <authorList>
            <consortium name="EnsemblMetazoa"/>
        </authorList>
    </citation>
    <scope>IDENTIFICATION</scope>
</reference>
<proteinExistence type="inferred from homology"/>
<dbReference type="GO" id="GO:0098797">
    <property type="term" value="C:plasma membrane protein complex"/>
    <property type="evidence" value="ECO:0007669"/>
    <property type="project" value="TreeGrafter"/>
</dbReference>
<evidence type="ECO:0000256" key="4">
    <source>
        <dbReference type="ARBA" id="ARBA00022475"/>
    </source>
</evidence>
<keyword evidence="4" id="KW-1003">Cell membrane</keyword>